<dbReference type="GO" id="GO:0005886">
    <property type="term" value="C:plasma membrane"/>
    <property type="evidence" value="ECO:0007669"/>
    <property type="project" value="UniProtKB-SubCell"/>
</dbReference>
<evidence type="ECO:0000256" key="2">
    <source>
        <dbReference type="ARBA" id="ARBA00009773"/>
    </source>
</evidence>
<dbReference type="InterPro" id="IPR002549">
    <property type="entry name" value="AI-2E-like"/>
</dbReference>
<feature type="transmembrane region" description="Helical" evidence="9">
    <location>
        <begin position="58"/>
        <end position="77"/>
    </location>
</feature>
<keyword evidence="4" id="KW-1003">Cell membrane</keyword>
<evidence type="ECO:0000313" key="11">
    <source>
        <dbReference type="Proteomes" id="UP000182975"/>
    </source>
</evidence>
<reference evidence="11" key="1">
    <citation type="submission" date="2016-10" db="EMBL/GenBank/DDBJ databases">
        <authorList>
            <person name="Varghese N."/>
        </authorList>
    </citation>
    <scope>NUCLEOTIDE SEQUENCE [LARGE SCALE GENOMIC DNA]</scope>
    <source>
        <strain evidence="11">DSM 21843</strain>
    </source>
</reference>
<accession>A0A1H8TT85</accession>
<gene>
    <name evidence="10" type="ORF">SAMN02910314_01689</name>
</gene>
<dbReference type="OrthoDB" id="3185394at2"/>
<evidence type="ECO:0000256" key="6">
    <source>
        <dbReference type="ARBA" id="ARBA00022989"/>
    </source>
</evidence>
<sequence>MPLPVEGEATAPDERSVDASSSSEKVKIWGARALKVWTLIGAAFLVYAFGLLLKVMELPVGIAIWTGIIFFCLRGFVNGLSNRGMSRFWAVVCGYALFAVVIAAVVVLMSSPFFGIGDQFVSLVQDIPAYANDLGAAYQSFMAEHQDLLANPTVSDIINDATNAAADWANGLVSSSVTAMASIGSAVSGTLFCLGFALVVAFWLLLISPDMVREMHRLVGNKHREGLSFLHFTFTRVVGGYIKGTALQCGIIALGCAIAFAILGIPNAIAFAIITGLLNIIPVIGPWLGGIAAAGAALPYSLPVAAIALVVTITIQQVVYTFISPKIMSESVDVHPMLVIFAMTIGLAAGTQMNGMVGGLTGMLLGIPVAAMSKSMFVYFFEKRTGRSIVSEDGVFFKGTPAGEGSVDPRRDAVSPVRLSTRLKSGMKRAAHKAGESAHHAIEAADEAAHHAVDSVEESVDRLSGRDDSKR</sequence>
<name>A0A1H8TT85_9ACTN</name>
<feature type="region of interest" description="Disordered" evidence="8">
    <location>
        <begin position="446"/>
        <end position="471"/>
    </location>
</feature>
<feature type="transmembrane region" description="Helical" evidence="9">
    <location>
        <begin position="89"/>
        <end position="114"/>
    </location>
</feature>
<keyword evidence="3" id="KW-0813">Transport</keyword>
<keyword evidence="7 9" id="KW-0472">Membrane</keyword>
<evidence type="ECO:0000256" key="5">
    <source>
        <dbReference type="ARBA" id="ARBA00022692"/>
    </source>
</evidence>
<dbReference type="GO" id="GO:0055085">
    <property type="term" value="P:transmembrane transport"/>
    <property type="evidence" value="ECO:0007669"/>
    <property type="project" value="TreeGrafter"/>
</dbReference>
<dbReference type="EMBL" id="FOEC01000012">
    <property type="protein sequence ID" value="SEO94056.1"/>
    <property type="molecule type" value="Genomic_DNA"/>
</dbReference>
<dbReference type="Pfam" id="PF01594">
    <property type="entry name" value="AI-2E_transport"/>
    <property type="match status" value="1"/>
</dbReference>
<protein>
    <submittedName>
        <fullName evidence="10">Predicted PurR-regulated permease PerM</fullName>
    </submittedName>
</protein>
<dbReference type="PANTHER" id="PTHR21716:SF53">
    <property type="entry name" value="PERMEASE PERM-RELATED"/>
    <property type="match status" value="1"/>
</dbReference>
<dbReference type="RefSeq" id="WP_066661488.1">
    <property type="nucleotide sequence ID" value="NZ_CP011402.1"/>
</dbReference>
<feature type="transmembrane region" description="Helical" evidence="9">
    <location>
        <begin position="183"/>
        <end position="206"/>
    </location>
</feature>
<feature type="transmembrane region" description="Helical" evidence="9">
    <location>
        <begin position="359"/>
        <end position="381"/>
    </location>
</feature>
<evidence type="ECO:0000256" key="9">
    <source>
        <dbReference type="SAM" id="Phobius"/>
    </source>
</evidence>
<evidence type="ECO:0000256" key="1">
    <source>
        <dbReference type="ARBA" id="ARBA00004651"/>
    </source>
</evidence>
<comment type="subcellular location">
    <subcellularLocation>
        <location evidence="1">Cell membrane</location>
        <topology evidence="1">Multi-pass membrane protein</topology>
    </subcellularLocation>
</comment>
<feature type="transmembrane region" description="Helical" evidence="9">
    <location>
        <begin position="335"/>
        <end position="353"/>
    </location>
</feature>
<evidence type="ECO:0000256" key="4">
    <source>
        <dbReference type="ARBA" id="ARBA00022475"/>
    </source>
</evidence>
<evidence type="ECO:0000256" key="7">
    <source>
        <dbReference type="ARBA" id="ARBA00023136"/>
    </source>
</evidence>
<feature type="transmembrane region" description="Helical" evidence="9">
    <location>
        <begin position="33"/>
        <end position="52"/>
    </location>
</feature>
<evidence type="ECO:0000313" key="10">
    <source>
        <dbReference type="EMBL" id="SEO94056.1"/>
    </source>
</evidence>
<dbReference type="PANTHER" id="PTHR21716">
    <property type="entry name" value="TRANSMEMBRANE PROTEIN"/>
    <property type="match status" value="1"/>
</dbReference>
<organism evidence="10 11">
    <name type="scientific">Denitrobacterium detoxificans</name>
    <dbReference type="NCBI Taxonomy" id="79604"/>
    <lineage>
        <taxon>Bacteria</taxon>
        <taxon>Bacillati</taxon>
        <taxon>Actinomycetota</taxon>
        <taxon>Coriobacteriia</taxon>
        <taxon>Eggerthellales</taxon>
        <taxon>Eggerthellaceae</taxon>
        <taxon>Denitrobacterium</taxon>
    </lineage>
</organism>
<keyword evidence="11" id="KW-1185">Reference proteome</keyword>
<keyword evidence="5 9" id="KW-0812">Transmembrane</keyword>
<evidence type="ECO:0000256" key="8">
    <source>
        <dbReference type="SAM" id="MobiDB-lite"/>
    </source>
</evidence>
<keyword evidence="6 9" id="KW-1133">Transmembrane helix</keyword>
<comment type="similarity">
    <text evidence="2">Belongs to the autoinducer-2 exporter (AI-2E) (TC 2.A.86) family.</text>
</comment>
<proteinExistence type="inferred from homology"/>
<feature type="transmembrane region" description="Helical" evidence="9">
    <location>
        <begin position="304"/>
        <end position="323"/>
    </location>
</feature>
<dbReference type="AlphaFoldDB" id="A0A1H8TT85"/>
<evidence type="ECO:0000256" key="3">
    <source>
        <dbReference type="ARBA" id="ARBA00022448"/>
    </source>
</evidence>
<feature type="transmembrane region" description="Helical" evidence="9">
    <location>
        <begin position="250"/>
        <end position="273"/>
    </location>
</feature>
<dbReference type="Proteomes" id="UP000182975">
    <property type="component" value="Unassembled WGS sequence"/>
</dbReference>